<evidence type="ECO:0000313" key="3">
    <source>
        <dbReference type="Proteomes" id="UP000252554"/>
    </source>
</evidence>
<dbReference type="SMART" id="SM00091">
    <property type="entry name" value="PAS"/>
    <property type="match status" value="1"/>
</dbReference>
<dbReference type="Gene3D" id="3.30.450.20">
    <property type="entry name" value="PAS domain"/>
    <property type="match status" value="1"/>
</dbReference>
<dbReference type="PROSITE" id="PS50112">
    <property type="entry name" value="PAS"/>
    <property type="match status" value="1"/>
</dbReference>
<dbReference type="Pfam" id="PF08447">
    <property type="entry name" value="PAS_3"/>
    <property type="match status" value="1"/>
</dbReference>
<protein>
    <recommendedName>
        <fullName evidence="1">PAS domain-containing protein</fullName>
    </recommendedName>
</protein>
<dbReference type="EMBL" id="QNTV01000002">
    <property type="protein sequence ID" value="RBA61136.1"/>
    <property type="molecule type" value="Genomic_DNA"/>
</dbReference>
<proteinExistence type="predicted"/>
<comment type="caution">
    <text evidence="2">The sequence shown here is derived from an EMBL/GenBank/DDBJ whole genome shotgun (WGS) entry which is preliminary data.</text>
</comment>
<dbReference type="NCBIfam" id="TIGR00229">
    <property type="entry name" value="sensory_box"/>
    <property type="match status" value="1"/>
</dbReference>
<dbReference type="SUPFAM" id="SSF55785">
    <property type="entry name" value="PYP-like sensor domain (PAS domain)"/>
    <property type="match status" value="1"/>
</dbReference>
<dbReference type="InterPro" id="IPR035965">
    <property type="entry name" value="PAS-like_dom_sf"/>
</dbReference>
<dbReference type="CDD" id="cd00130">
    <property type="entry name" value="PAS"/>
    <property type="match status" value="1"/>
</dbReference>
<reference evidence="2 3" key="1">
    <citation type="submission" date="2018-06" db="EMBL/GenBank/DDBJ databases">
        <title>Whole genome sequencing of four bacterial strains from South Shetland trench revealing bio-synthetic gene clusters.</title>
        <authorList>
            <person name="Abdel-Mageed W.M."/>
            <person name="Lehri B."/>
            <person name="Jarmusch S.A."/>
            <person name="Miranda K."/>
            <person name="Goodfellow M."/>
            <person name="Jaspars M."/>
            <person name="Karlyshev A.V."/>
        </authorList>
    </citation>
    <scope>NUCLEOTIDE SEQUENCE [LARGE SCALE GENOMIC DNA]</scope>
    <source>
        <strain evidence="2 3">SST2</strain>
    </source>
</reference>
<dbReference type="InterPro" id="IPR013655">
    <property type="entry name" value="PAS_fold_3"/>
</dbReference>
<evidence type="ECO:0000313" key="2">
    <source>
        <dbReference type="EMBL" id="RBA61136.1"/>
    </source>
</evidence>
<dbReference type="AlphaFoldDB" id="A0A365PY18"/>
<organism evidence="2 3">
    <name type="scientific">Stutzerimonas zhaodongensis</name>
    <dbReference type="NCBI Taxonomy" id="1176257"/>
    <lineage>
        <taxon>Bacteria</taxon>
        <taxon>Pseudomonadati</taxon>
        <taxon>Pseudomonadota</taxon>
        <taxon>Gammaproteobacteria</taxon>
        <taxon>Pseudomonadales</taxon>
        <taxon>Pseudomonadaceae</taxon>
        <taxon>Stutzerimonas</taxon>
    </lineage>
</organism>
<feature type="domain" description="PAS" evidence="1">
    <location>
        <begin position="60"/>
        <end position="135"/>
    </location>
</feature>
<name>A0A365PY18_9GAMM</name>
<evidence type="ECO:0000259" key="1">
    <source>
        <dbReference type="PROSITE" id="PS50112"/>
    </source>
</evidence>
<sequence length="180" mass="20547">MQRMRGMAPLNTELLLLRCLIRTGESRRVEARLRRLADGFIVSLADVSGQMQWRHYMQASHRSLSNLLDGLPMMVYRCRNNRHWSMEYVSAGCLELTGYPAERLVNSRSLTFDSLIHVEDRDRVWAEVQAGLVERGPFAFKYRLLCADGRHKPVLERGSGIYSENGGVLGLEGVVLELPR</sequence>
<dbReference type="Proteomes" id="UP000252554">
    <property type="component" value="Unassembled WGS sequence"/>
</dbReference>
<dbReference type="InterPro" id="IPR000014">
    <property type="entry name" value="PAS"/>
</dbReference>
<gene>
    <name evidence="2" type="ORF">DQ403_04920</name>
</gene>
<accession>A0A365PY18</accession>